<dbReference type="InterPro" id="IPR002060">
    <property type="entry name" value="Squ/phyt_synthse"/>
</dbReference>
<dbReference type="InterPro" id="IPR008949">
    <property type="entry name" value="Isoprenoid_synthase_dom_sf"/>
</dbReference>
<organism evidence="1 2">
    <name type="scientific">Aureimonas altamirensis</name>
    <dbReference type="NCBI Taxonomy" id="370622"/>
    <lineage>
        <taxon>Bacteria</taxon>
        <taxon>Pseudomonadati</taxon>
        <taxon>Pseudomonadota</taxon>
        <taxon>Alphaproteobacteria</taxon>
        <taxon>Hyphomicrobiales</taxon>
        <taxon>Aurantimonadaceae</taxon>
        <taxon>Aureimonas</taxon>
    </lineage>
</organism>
<protein>
    <recommendedName>
        <fullName evidence="3">Phytoene synthase</fullName>
    </recommendedName>
</protein>
<accession>A0A0B1QBQ2</accession>
<evidence type="ECO:0000313" key="2">
    <source>
        <dbReference type="Proteomes" id="UP000030826"/>
    </source>
</evidence>
<dbReference type="STRING" id="370622.LA66_07415"/>
<evidence type="ECO:0008006" key="3">
    <source>
        <dbReference type="Google" id="ProtNLM"/>
    </source>
</evidence>
<reference evidence="1 2" key="1">
    <citation type="submission" date="2014-09" db="EMBL/GenBank/DDBJ databases">
        <title>Isolation and characterization of Aurantimonas altamirensis ON-56566 from clinical sample following a dog bite.</title>
        <authorList>
            <person name="Eshaghi A."/>
            <person name="Li A."/>
            <person name="Shahinas D."/>
            <person name="Bahn P."/>
            <person name="Kus J.V."/>
            <person name="Patel S.N."/>
        </authorList>
    </citation>
    <scope>NUCLEOTIDE SEQUENCE [LARGE SCALE GENOMIC DNA]</scope>
    <source>
        <strain evidence="1 2">ON-56566</strain>
    </source>
</reference>
<proteinExistence type="predicted"/>
<dbReference type="SUPFAM" id="SSF48576">
    <property type="entry name" value="Terpenoid synthases"/>
    <property type="match status" value="1"/>
</dbReference>
<dbReference type="Proteomes" id="UP000030826">
    <property type="component" value="Unassembled WGS sequence"/>
</dbReference>
<dbReference type="EMBL" id="JRFJ01000001">
    <property type="protein sequence ID" value="KHJ56357.1"/>
    <property type="molecule type" value="Genomic_DNA"/>
</dbReference>
<evidence type="ECO:0000313" key="1">
    <source>
        <dbReference type="EMBL" id="KHJ56357.1"/>
    </source>
</evidence>
<dbReference type="AlphaFoldDB" id="A0A0B1QBQ2"/>
<dbReference type="RefSeq" id="WP_039190058.1">
    <property type="nucleotide sequence ID" value="NZ_JRFJ01000001.1"/>
</dbReference>
<name>A0A0B1QBQ2_9HYPH</name>
<sequence>MDKGLAADFAECRRLVDEGDADRAVSLAYAPDDRRDALAALYAFDIETGRVRAHVSQPLPGEIRLQWWRDRLADPQDEGQGAPVAHALQDTIRRYDLPRDAFERYLDARIFDLYDDPMPGRAEFEVYAGETASTIIMLAAMILSGRPDTVVADAAGHAGVATLAAGLLRGEPRLRGLGQSFVPGDLLSAAGADHGGWAAGPEGLEAARLALAAYARDHLNAVTDRLSQISPAIRPAFLPALANNAALRMVERSGGRPYVESRFAAVHRLWSYWRAMRA</sequence>
<gene>
    <name evidence="1" type="ORF">LA66_07415</name>
</gene>
<dbReference type="Gene3D" id="1.10.600.10">
    <property type="entry name" value="Farnesyl Diphosphate Synthase"/>
    <property type="match status" value="1"/>
</dbReference>
<dbReference type="Pfam" id="PF00494">
    <property type="entry name" value="SQS_PSY"/>
    <property type="match status" value="1"/>
</dbReference>
<comment type="caution">
    <text evidence="1">The sequence shown here is derived from an EMBL/GenBank/DDBJ whole genome shotgun (WGS) entry which is preliminary data.</text>
</comment>
<dbReference type="OrthoDB" id="9814909at2"/>